<dbReference type="RefSeq" id="WP_151535197.1">
    <property type="nucleotide sequence ID" value="NZ_WBOS01000005.1"/>
</dbReference>
<keyword evidence="1" id="KW-0812">Transmembrane</keyword>
<sequence length="117" mass="13127">MKRSIKLILIAFIISFVGSFFSEGGQWVGFVNFLFFISILLLMLGGTLFVLKGGMFDGIFYSFRRIYSRTSKIENYVSEQTGELQNTPKISLSGLSIHPIIISGVALFFISFIAAYM</sequence>
<keyword evidence="1" id="KW-1133">Transmembrane helix</keyword>
<keyword evidence="4" id="KW-1185">Reference proteome</keyword>
<dbReference type="InterPro" id="IPR025007">
    <property type="entry name" value="DUF3899"/>
</dbReference>
<feature type="transmembrane region" description="Helical" evidence="1">
    <location>
        <begin position="95"/>
        <end position="116"/>
    </location>
</feature>
<organism evidence="3 4">
    <name type="scientific">Cytobacillus depressus</name>
    <dbReference type="NCBI Taxonomy" id="1602942"/>
    <lineage>
        <taxon>Bacteria</taxon>
        <taxon>Bacillati</taxon>
        <taxon>Bacillota</taxon>
        <taxon>Bacilli</taxon>
        <taxon>Bacillales</taxon>
        <taxon>Bacillaceae</taxon>
        <taxon>Cytobacillus</taxon>
    </lineage>
</organism>
<dbReference type="Proteomes" id="UP000481030">
    <property type="component" value="Unassembled WGS sequence"/>
</dbReference>
<evidence type="ECO:0000259" key="2">
    <source>
        <dbReference type="Pfam" id="PF13038"/>
    </source>
</evidence>
<gene>
    <name evidence="3" type="ORF">F7731_12850</name>
</gene>
<feature type="domain" description="DUF3899" evidence="2">
    <location>
        <begin position="31"/>
        <end position="113"/>
    </location>
</feature>
<dbReference type="EMBL" id="WBOS01000005">
    <property type="protein sequence ID" value="KAB2334662.1"/>
    <property type="molecule type" value="Genomic_DNA"/>
</dbReference>
<evidence type="ECO:0000256" key="1">
    <source>
        <dbReference type="SAM" id="Phobius"/>
    </source>
</evidence>
<feature type="transmembrane region" description="Helical" evidence="1">
    <location>
        <begin position="32"/>
        <end position="51"/>
    </location>
</feature>
<evidence type="ECO:0000313" key="4">
    <source>
        <dbReference type="Proteomes" id="UP000481030"/>
    </source>
</evidence>
<accession>A0A6L3V573</accession>
<evidence type="ECO:0000313" key="3">
    <source>
        <dbReference type="EMBL" id="KAB2334662.1"/>
    </source>
</evidence>
<protein>
    <submittedName>
        <fullName evidence="3">DUF3899 domain-containing protein</fullName>
    </submittedName>
</protein>
<keyword evidence="1" id="KW-0472">Membrane</keyword>
<dbReference type="OrthoDB" id="2939220at2"/>
<dbReference type="AlphaFoldDB" id="A0A6L3V573"/>
<reference evidence="3 4" key="1">
    <citation type="journal article" date="2016" name="Antonie Van Leeuwenhoek">
        <title>Bacillus depressus sp. nov., isolated from soil of a sunflower field.</title>
        <authorList>
            <person name="Wei X."/>
            <person name="Xin D."/>
            <person name="Xin Y."/>
            <person name="Zhang H."/>
            <person name="Wang T."/>
            <person name="Zhang J."/>
        </authorList>
    </citation>
    <scope>NUCLEOTIDE SEQUENCE [LARGE SCALE GENOMIC DNA]</scope>
    <source>
        <strain evidence="3 4">BZ1</strain>
    </source>
</reference>
<proteinExistence type="predicted"/>
<name>A0A6L3V573_9BACI</name>
<dbReference type="Pfam" id="PF13038">
    <property type="entry name" value="DUF3899"/>
    <property type="match status" value="1"/>
</dbReference>
<comment type="caution">
    <text evidence="3">The sequence shown here is derived from an EMBL/GenBank/DDBJ whole genome shotgun (WGS) entry which is preliminary data.</text>
</comment>